<dbReference type="Pfam" id="PF00440">
    <property type="entry name" value="TetR_N"/>
    <property type="match status" value="1"/>
</dbReference>
<dbReference type="Proteomes" id="UP000178953">
    <property type="component" value="Unassembled WGS sequence"/>
</dbReference>
<evidence type="ECO:0000259" key="5">
    <source>
        <dbReference type="PROSITE" id="PS50977"/>
    </source>
</evidence>
<dbReference type="Pfam" id="PF16859">
    <property type="entry name" value="TetR_C_11"/>
    <property type="match status" value="1"/>
</dbReference>
<dbReference type="PROSITE" id="PS50977">
    <property type="entry name" value="HTH_TETR_2"/>
    <property type="match status" value="1"/>
</dbReference>
<reference evidence="6 7" key="1">
    <citation type="submission" date="2016-09" db="EMBL/GenBank/DDBJ databases">
        <title>genome sequence of Mycobacterium sp. 739 SCH.</title>
        <authorList>
            <person name="Greninger A.L."/>
            <person name="Qin X."/>
            <person name="Jerome K."/>
            <person name="Vora S."/>
            <person name="Quinn K."/>
        </authorList>
    </citation>
    <scope>NUCLEOTIDE SEQUENCE [LARGE SCALE GENOMIC DNA]</scope>
    <source>
        <strain evidence="6 7">SCH</strain>
    </source>
</reference>
<keyword evidence="7" id="KW-1185">Reference proteome</keyword>
<evidence type="ECO:0000256" key="4">
    <source>
        <dbReference type="PROSITE-ProRule" id="PRU00335"/>
    </source>
</evidence>
<dbReference type="EMBL" id="MCHX01000009">
    <property type="protein sequence ID" value="OFJ54813.1"/>
    <property type="molecule type" value="Genomic_DNA"/>
</dbReference>
<dbReference type="SUPFAM" id="SSF48498">
    <property type="entry name" value="Tetracyclin repressor-like, C-terminal domain"/>
    <property type="match status" value="1"/>
</dbReference>
<evidence type="ECO:0000313" key="6">
    <source>
        <dbReference type="EMBL" id="OFJ54813.1"/>
    </source>
</evidence>
<evidence type="ECO:0000256" key="3">
    <source>
        <dbReference type="ARBA" id="ARBA00023163"/>
    </source>
</evidence>
<evidence type="ECO:0000313" key="7">
    <source>
        <dbReference type="Proteomes" id="UP000178953"/>
    </source>
</evidence>
<dbReference type="GO" id="GO:0000976">
    <property type="term" value="F:transcription cis-regulatory region binding"/>
    <property type="evidence" value="ECO:0007669"/>
    <property type="project" value="TreeGrafter"/>
</dbReference>
<dbReference type="InterPro" id="IPR009057">
    <property type="entry name" value="Homeodomain-like_sf"/>
</dbReference>
<feature type="domain" description="HTH tetR-type" evidence="5">
    <location>
        <begin position="10"/>
        <end position="70"/>
    </location>
</feature>
<dbReference type="PANTHER" id="PTHR30055">
    <property type="entry name" value="HTH-TYPE TRANSCRIPTIONAL REGULATOR RUTR"/>
    <property type="match status" value="1"/>
</dbReference>
<sequence length="211" mass="22425">MGRPPSDESAITRRRIVDAARVEIVDRGYAGATFDLIGTRAGLTRGSVHYHFPNKQALFLDVVEQAEADVLAAVSALAETPGDTLLAELSDCVLAITAIDDDHSTAALVVSLISNSRRPTHRRHRAVLDRIIDAMNGHVAALLARAIERGEMPADVDAGAWTSACTAMVWGMCAYCGLFGDVLFDDAADHHLVADRLGRLLTGPAVAGRAS</sequence>
<accession>A0A1E8Q841</accession>
<organism evidence="6 7">
    <name type="scientific">Mycolicibacterium grossiae</name>
    <dbReference type="NCBI Taxonomy" id="1552759"/>
    <lineage>
        <taxon>Bacteria</taxon>
        <taxon>Bacillati</taxon>
        <taxon>Actinomycetota</taxon>
        <taxon>Actinomycetes</taxon>
        <taxon>Mycobacteriales</taxon>
        <taxon>Mycobacteriaceae</taxon>
        <taxon>Mycolicibacterium</taxon>
    </lineage>
</organism>
<keyword evidence="3" id="KW-0804">Transcription</keyword>
<dbReference type="Gene3D" id="1.10.357.10">
    <property type="entry name" value="Tetracycline Repressor, domain 2"/>
    <property type="match status" value="1"/>
</dbReference>
<feature type="DNA-binding region" description="H-T-H motif" evidence="4">
    <location>
        <begin position="33"/>
        <end position="52"/>
    </location>
</feature>
<dbReference type="GO" id="GO:0003700">
    <property type="term" value="F:DNA-binding transcription factor activity"/>
    <property type="evidence" value="ECO:0007669"/>
    <property type="project" value="TreeGrafter"/>
</dbReference>
<name>A0A1E8Q841_9MYCO</name>
<dbReference type="SUPFAM" id="SSF46689">
    <property type="entry name" value="Homeodomain-like"/>
    <property type="match status" value="1"/>
</dbReference>
<dbReference type="PRINTS" id="PR00455">
    <property type="entry name" value="HTHTETR"/>
</dbReference>
<evidence type="ECO:0000256" key="1">
    <source>
        <dbReference type="ARBA" id="ARBA00023015"/>
    </source>
</evidence>
<dbReference type="InterPro" id="IPR001647">
    <property type="entry name" value="HTH_TetR"/>
</dbReference>
<dbReference type="AlphaFoldDB" id="A0A1E8Q841"/>
<keyword evidence="2 4" id="KW-0238">DNA-binding</keyword>
<dbReference type="PANTHER" id="PTHR30055:SF226">
    <property type="entry name" value="HTH-TYPE TRANSCRIPTIONAL REGULATOR PKSA"/>
    <property type="match status" value="1"/>
</dbReference>
<comment type="caution">
    <text evidence="6">The sequence shown here is derived from an EMBL/GenBank/DDBJ whole genome shotgun (WGS) entry which is preliminary data.</text>
</comment>
<gene>
    <name evidence="6" type="ORF">BEL07_05555</name>
</gene>
<keyword evidence="1" id="KW-0805">Transcription regulation</keyword>
<evidence type="ECO:0000256" key="2">
    <source>
        <dbReference type="ARBA" id="ARBA00023125"/>
    </source>
</evidence>
<proteinExistence type="predicted"/>
<dbReference type="InterPro" id="IPR011075">
    <property type="entry name" value="TetR_C"/>
</dbReference>
<protein>
    <recommendedName>
        <fullName evidence="5">HTH tetR-type domain-containing protein</fullName>
    </recommendedName>
</protein>
<dbReference type="InterPro" id="IPR050109">
    <property type="entry name" value="HTH-type_TetR-like_transc_reg"/>
</dbReference>
<dbReference type="InterPro" id="IPR036271">
    <property type="entry name" value="Tet_transcr_reg_TetR-rel_C_sf"/>
</dbReference>